<dbReference type="GO" id="GO:0005506">
    <property type="term" value="F:iron ion binding"/>
    <property type="evidence" value="ECO:0007669"/>
    <property type="project" value="InterPro"/>
</dbReference>
<evidence type="ECO:0000256" key="5">
    <source>
        <dbReference type="ARBA" id="ARBA00023033"/>
    </source>
</evidence>
<feature type="transmembrane region" description="Helical" evidence="8">
    <location>
        <begin position="20"/>
        <end position="39"/>
    </location>
</feature>
<keyword evidence="4 6" id="KW-0408">Iron</keyword>
<keyword evidence="7" id="KW-0560">Oxidoreductase</keyword>
<evidence type="ECO:0000256" key="1">
    <source>
        <dbReference type="ARBA" id="ARBA00001971"/>
    </source>
</evidence>
<comment type="cofactor">
    <cofactor evidence="1 6">
        <name>heme</name>
        <dbReference type="ChEBI" id="CHEBI:30413"/>
    </cofactor>
</comment>
<name>A0AAN6MNR9_9PEZI</name>
<keyword evidence="10" id="KW-1185">Reference proteome</keyword>
<dbReference type="AlphaFoldDB" id="A0AAN6MNR9"/>
<dbReference type="Proteomes" id="UP001303889">
    <property type="component" value="Unassembled WGS sequence"/>
</dbReference>
<reference evidence="9" key="1">
    <citation type="journal article" date="2023" name="Mol. Phylogenet. Evol.">
        <title>Genome-scale phylogeny and comparative genomics of the fungal order Sordariales.</title>
        <authorList>
            <person name="Hensen N."/>
            <person name="Bonometti L."/>
            <person name="Westerberg I."/>
            <person name="Brannstrom I.O."/>
            <person name="Guillou S."/>
            <person name="Cros-Aarteil S."/>
            <person name="Calhoun S."/>
            <person name="Haridas S."/>
            <person name="Kuo A."/>
            <person name="Mondo S."/>
            <person name="Pangilinan J."/>
            <person name="Riley R."/>
            <person name="LaButti K."/>
            <person name="Andreopoulos B."/>
            <person name="Lipzen A."/>
            <person name="Chen C."/>
            <person name="Yan M."/>
            <person name="Daum C."/>
            <person name="Ng V."/>
            <person name="Clum A."/>
            <person name="Steindorff A."/>
            <person name="Ohm R.A."/>
            <person name="Martin F."/>
            <person name="Silar P."/>
            <person name="Natvig D.O."/>
            <person name="Lalanne C."/>
            <person name="Gautier V."/>
            <person name="Ament-Velasquez S.L."/>
            <person name="Kruys A."/>
            <person name="Hutchinson M.I."/>
            <person name="Powell A.J."/>
            <person name="Barry K."/>
            <person name="Miller A.N."/>
            <person name="Grigoriev I.V."/>
            <person name="Debuchy R."/>
            <person name="Gladieux P."/>
            <person name="Hiltunen Thoren M."/>
            <person name="Johannesson H."/>
        </authorList>
    </citation>
    <scope>NUCLEOTIDE SEQUENCE</scope>
    <source>
        <strain evidence="9">CBS 103.79</strain>
    </source>
</reference>
<accession>A0AAN6MNR9</accession>
<keyword evidence="8" id="KW-1133">Transmembrane helix</keyword>
<evidence type="ECO:0000256" key="2">
    <source>
        <dbReference type="ARBA" id="ARBA00010617"/>
    </source>
</evidence>
<dbReference type="InterPro" id="IPR001128">
    <property type="entry name" value="Cyt_P450"/>
</dbReference>
<keyword evidence="8" id="KW-0472">Membrane</keyword>
<dbReference type="PANTHER" id="PTHR47582:SF1">
    <property type="entry name" value="P450, PUTATIVE (EUROFUNG)-RELATED"/>
    <property type="match status" value="1"/>
</dbReference>
<dbReference type="SUPFAM" id="SSF48264">
    <property type="entry name" value="Cytochrome P450"/>
    <property type="match status" value="1"/>
</dbReference>
<gene>
    <name evidence="9" type="ORF">C8A05DRAFT_14039</name>
</gene>
<dbReference type="Gene3D" id="1.10.630.10">
    <property type="entry name" value="Cytochrome P450"/>
    <property type="match status" value="1"/>
</dbReference>
<evidence type="ECO:0000256" key="7">
    <source>
        <dbReference type="RuleBase" id="RU000461"/>
    </source>
</evidence>
<evidence type="ECO:0000256" key="4">
    <source>
        <dbReference type="ARBA" id="ARBA00023004"/>
    </source>
</evidence>
<keyword evidence="6 7" id="KW-0349">Heme</keyword>
<keyword evidence="5 7" id="KW-0503">Monooxygenase</keyword>
<dbReference type="PRINTS" id="PR00465">
    <property type="entry name" value="EP450IV"/>
</dbReference>
<protein>
    <submittedName>
        <fullName evidence="9">Cytochrome P450</fullName>
    </submittedName>
</protein>
<proteinExistence type="inferred from homology"/>
<dbReference type="GO" id="GO:0004497">
    <property type="term" value="F:monooxygenase activity"/>
    <property type="evidence" value="ECO:0007669"/>
    <property type="project" value="UniProtKB-KW"/>
</dbReference>
<dbReference type="CDD" id="cd11040">
    <property type="entry name" value="CYP7_CYP8-like"/>
    <property type="match status" value="1"/>
</dbReference>
<reference evidence="9" key="2">
    <citation type="submission" date="2023-05" db="EMBL/GenBank/DDBJ databases">
        <authorList>
            <consortium name="Lawrence Berkeley National Laboratory"/>
            <person name="Steindorff A."/>
            <person name="Hensen N."/>
            <person name="Bonometti L."/>
            <person name="Westerberg I."/>
            <person name="Brannstrom I.O."/>
            <person name="Guillou S."/>
            <person name="Cros-Aarteil S."/>
            <person name="Calhoun S."/>
            <person name="Haridas S."/>
            <person name="Kuo A."/>
            <person name="Mondo S."/>
            <person name="Pangilinan J."/>
            <person name="Riley R."/>
            <person name="Labutti K."/>
            <person name="Andreopoulos B."/>
            <person name="Lipzen A."/>
            <person name="Chen C."/>
            <person name="Yanf M."/>
            <person name="Daum C."/>
            <person name="Ng V."/>
            <person name="Clum A."/>
            <person name="Ohm R."/>
            <person name="Martin F."/>
            <person name="Silar P."/>
            <person name="Natvig D."/>
            <person name="Lalanne C."/>
            <person name="Gautier V."/>
            <person name="Ament-Velasquez S.L."/>
            <person name="Kruys A."/>
            <person name="Hutchinson M.I."/>
            <person name="Powell A.J."/>
            <person name="Barry K."/>
            <person name="Miller A.N."/>
            <person name="Grigoriev I.V."/>
            <person name="Debuchy R."/>
            <person name="Gladieux P."/>
            <person name="Thoren M.H."/>
            <person name="Johannesson H."/>
        </authorList>
    </citation>
    <scope>NUCLEOTIDE SEQUENCE</scope>
    <source>
        <strain evidence="9">CBS 103.79</strain>
    </source>
</reference>
<dbReference type="Pfam" id="PF00067">
    <property type="entry name" value="p450"/>
    <property type="match status" value="1"/>
</dbReference>
<sequence>MAITIPSGAFHLLNTLSTPPSLLALTFLLLLLLAPRLLAPRLDPREPPLLPPRLPLIGHILNLLRHQAHFHTLLQRSTRLPIATLPMLTGKLYAVWDPHLVSAGLRAKSLSSEPHIVAATPVVLDMTAEGRAFLKSEAGPPLFHTMMHHAIPTSLKGANLAKFTEAALPRIAEQFNTLALGGTVEVQNTFHFLRGLLAKATTPALYGTANDPFKITPAMEPALWSFAANLLPLTFGLPAFLTPSAGRKARSALAEGLRGYYAARQDSAGDVSEFVRGRAKLLRETGMPEGDLARVEVMLPVAALVNTAPAVFWGVWFVVSTPGLVGRVRREVEGLVVRREGDEVVMRVPAVGEMEERCPLLVGCYRETLRRTVHQVSTRTALEDTVLMDKGGREYLLKKGAVVQMVVGVAHGMEEYWGEGVDEFRPERFLVKDEGRKGGQGDDGPGSARAVRAAFQPFGGGVHLCPGRHFAFSEMMAIMATLVLGFEVKPLGGSEWRMPPFATRSVIDAVTKPANDGEGYGIKITRRAGWESVQWAYEV</sequence>
<dbReference type="EMBL" id="MU855416">
    <property type="protein sequence ID" value="KAK3904044.1"/>
    <property type="molecule type" value="Genomic_DNA"/>
</dbReference>
<dbReference type="InterPro" id="IPR002403">
    <property type="entry name" value="Cyt_P450_E_grp-IV"/>
</dbReference>
<evidence type="ECO:0000256" key="6">
    <source>
        <dbReference type="PIRSR" id="PIRSR602403-1"/>
    </source>
</evidence>
<evidence type="ECO:0000256" key="3">
    <source>
        <dbReference type="ARBA" id="ARBA00022723"/>
    </source>
</evidence>
<dbReference type="GO" id="GO:0020037">
    <property type="term" value="F:heme binding"/>
    <property type="evidence" value="ECO:0007669"/>
    <property type="project" value="InterPro"/>
</dbReference>
<keyword evidence="3 6" id="KW-0479">Metal-binding</keyword>
<comment type="similarity">
    <text evidence="2 7">Belongs to the cytochrome P450 family.</text>
</comment>
<evidence type="ECO:0000313" key="9">
    <source>
        <dbReference type="EMBL" id="KAK3904044.1"/>
    </source>
</evidence>
<comment type="caution">
    <text evidence="9">The sequence shown here is derived from an EMBL/GenBank/DDBJ whole genome shotgun (WGS) entry which is preliminary data.</text>
</comment>
<dbReference type="InterPro" id="IPR017972">
    <property type="entry name" value="Cyt_P450_CS"/>
</dbReference>
<dbReference type="GO" id="GO:0016705">
    <property type="term" value="F:oxidoreductase activity, acting on paired donors, with incorporation or reduction of molecular oxygen"/>
    <property type="evidence" value="ECO:0007669"/>
    <property type="project" value="InterPro"/>
</dbReference>
<organism evidence="9 10">
    <name type="scientific">Staphylotrichum tortipilum</name>
    <dbReference type="NCBI Taxonomy" id="2831512"/>
    <lineage>
        <taxon>Eukaryota</taxon>
        <taxon>Fungi</taxon>
        <taxon>Dikarya</taxon>
        <taxon>Ascomycota</taxon>
        <taxon>Pezizomycotina</taxon>
        <taxon>Sordariomycetes</taxon>
        <taxon>Sordariomycetidae</taxon>
        <taxon>Sordariales</taxon>
        <taxon>Chaetomiaceae</taxon>
        <taxon>Staphylotrichum</taxon>
    </lineage>
</organism>
<keyword evidence="8" id="KW-0812">Transmembrane</keyword>
<feature type="binding site" description="axial binding residue" evidence="6">
    <location>
        <position position="465"/>
    </location>
    <ligand>
        <name>heme</name>
        <dbReference type="ChEBI" id="CHEBI:30413"/>
    </ligand>
    <ligandPart>
        <name>Fe</name>
        <dbReference type="ChEBI" id="CHEBI:18248"/>
    </ligandPart>
</feature>
<dbReference type="InterPro" id="IPR053007">
    <property type="entry name" value="CYP450_monoxygenase_sec-met"/>
</dbReference>
<dbReference type="PROSITE" id="PS00086">
    <property type="entry name" value="CYTOCHROME_P450"/>
    <property type="match status" value="1"/>
</dbReference>
<evidence type="ECO:0000256" key="8">
    <source>
        <dbReference type="SAM" id="Phobius"/>
    </source>
</evidence>
<dbReference type="InterPro" id="IPR036396">
    <property type="entry name" value="Cyt_P450_sf"/>
</dbReference>
<evidence type="ECO:0000313" key="10">
    <source>
        <dbReference type="Proteomes" id="UP001303889"/>
    </source>
</evidence>
<dbReference type="PANTHER" id="PTHR47582">
    <property type="entry name" value="P450, PUTATIVE (EUROFUNG)-RELATED"/>
    <property type="match status" value="1"/>
</dbReference>